<protein>
    <recommendedName>
        <fullName evidence="11">Tyrosine decarboxylase</fullName>
    </recommendedName>
</protein>
<evidence type="ECO:0000313" key="10">
    <source>
        <dbReference type="Proteomes" id="UP000256970"/>
    </source>
</evidence>
<keyword evidence="3" id="KW-0210">Decarboxylase</keyword>
<evidence type="ECO:0000256" key="5">
    <source>
        <dbReference type="ARBA" id="ARBA00023239"/>
    </source>
</evidence>
<dbReference type="Proteomes" id="UP000256970">
    <property type="component" value="Unassembled WGS sequence"/>
</dbReference>
<comment type="similarity">
    <text evidence="2 7">Belongs to the group II decarboxylase family.</text>
</comment>
<evidence type="ECO:0008006" key="11">
    <source>
        <dbReference type="Google" id="ProtNLM"/>
    </source>
</evidence>
<dbReference type="GO" id="GO:0005737">
    <property type="term" value="C:cytoplasm"/>
    <property type="evidence" value="ECO:0007669"/>
    <property type="project" value="TreeGrafter"/>
</dbReference>
<evidence type="ECO:0000256" key="3">
    <source>
        <dbReference type="ARBA" id="ARBA00022793"/>
    </source>
</evidence>
<evidence type="ECO:0000256" key="8">
    <source>
        <dbReference type="SAM" id="MobiDB-lite"/>
    </source>
</evidence>
<evidence type="ECO:0000313" key="9">
    <source>
        <dbReference type="EMBL" id="SZX60434.1"/>
    </source>
</evidence>
<evidence type="ECO:0000256" key="6">
    <source>
        <dbReference type="PIRSR" id="PIRSR602129-50"/>
    </source>
</evidence>
<dbReference type="AlphaFoldDB" id="A0A383V780"/>
<evidence type="ECO:0000256" key="7">
    <source>
        <dbReference type="RuleBase" id="RU000382"/>
    </source>
</evidence>
<dbReference type="InterPro" id="IPR015424">
    <property type="entry name" value="PyrdxlP-dep_Trfase"/>
</dbReference>
<feature type="modified residue" description="N6-(pyridoxal phosphate)lysine" evidence="6">
    <location>
        <position position="350"/>
    </location>
</feature>
<reference evidence="9 10" key="1">
    <citation type="submission" date="2016-10" db="EMBL/GenBank/DDBJ databases">
        <authorList>
            <person name="Cai Z."/>
        </authorList>
    </citation>
    <scope>NUCLEOTIDE SEQUENCE [LARGE SCALE GENOMIC DNA]</scope>
</reference>
<dbReference type="Gene3D" id="3.90.1150.10">
    <property type="entry name" value="Aspartate Aminotransferase, domain 1"/>
    <property type="match status" value="1"/>
</dbReference>
<gene>
    <name evidence="9" type="ORF">BQ4739_LOCUS980</name>
</gene>
<dbReference type="InterPro" id="IPR010977">
    <property type="entry name" value="Aromatic_deC"/>
</dbReference>
<dbReference type="Gene3D" id="1.20.1340.10">
    <property type="entry name" value="dopa decarboxylase, N-terminal domain"/>
    <property type="match status" value="1"/>
</dbReference>
<dbReference type="PRINTS" id="PR00800">
    <property type="entry name" value="YHDCRBOXLASE"/>
</dbReference>
<dbReference type="SUPFAM" id="SSF53383">
    <property type="entry name" value="PLP-dependent transferases"/>
    <property type="match status" value="1"/>
</dbReference>
<accession>A0A383V780</accession>
<dbReference type="InterPro" id="IPR015421">
    <property type="entry name" value="PyrdxlP-dep_Trfase_major"/>
</dbReference>
<dbReference type="GO" id="GO:0016831">
    <property type="term" value="F:carboxy-lyase activity"/>
    <property type="evidence" value="ECO:0007669"/>
    <property type="project" value="UniProtKB-KW"/>
</dbReference>
<dbReference type="CDD" id="cd06450">
    <property type="entry name" value="DOPA_deC_like"/>
    <property type="match status" value="1"/>
</dbReference>
<dbReference type="InterPro" id="IPR015422">
    <property type="entry name" value="PyrdxlP-dep_Trfase_small"/>
</dbReference>
<evidence type="ECO:0000256" key="1">
    <source>
        <dbReference type="ARBA" id="ARBA00001933"/>
    </source>
</evidence>
<dbReference type="PANTHER" id="PTHR11999">
    <property type="entry name" value="GROUP II PYRIDOXAL-5-PHOSPHATE DECARBOXYLASE"/>
    <property type="match status" value="1"/>
</dbReference>
<feature type="region of interest" description="Disordered" evidence="8">
    <location>
        <begin position="521"/>
        <end position="542"/>
    </location>
</feature>
<evidence type="ECO:0000256" key="2">
    <source>
        <dbReference type="ARBA" id="ARBA00009533"/>
    </source>
</evidence>
<name>A0A383V780_TETOB</name>
<keyword evidence="4 6" id="KW-0663">Pyridoxal phosphate</keyword>
<dbReference type="InterPro" id="IPR002129">
    <property type="entry name" value="PyrdxlP-dep_de-COase"/>
</dbReference>
<organism evidence="9 10">
    <name type="scientific">Tetradesmus obliquus</name>
    <name type="common">Green alga</name>
    <name type="synonym">Acutodesmus obliquus</name>
    <dbReference type="NCBI Taxonomy" id="3088"/>
    <lineage>
        <taxon>Eukaryota</taxon>
        <taxon>Viridiplantae</taxon>
        <taxon>Chlorophyta</taxon>
        <taxon>core chlorophytes</taxon>
        <taxon>Chlorophyceae</taxon>
        <taxon>CS clade</taxon>
        <taxon>Sphaeropleales</taxon>
        <taxon>Scenedesmaceae</taxon>
        <taxon>Tetradesmus</taxon>
    </lineage>
</organism>
<keyword evidence="5 7" id="KW-0456">Lyase</keyword>
<dbReference type="GO" id="GO:0019752">
    <property type="term" value="P:carboxylic acid metabolic process"/>
    <property type="evidence" value="ECO:0007669"/>
    <property type="project" value="InterPro"/>
</dbReference>
<dbReference type="Pfam" id="PF00282">
    <property type="entry name" value="Pyridoxal_deC"/>
    <property type="match status" value="2"/>
</dbReference>
<dbReference type="Gene3D" id="3.40.640.10">
    <property type="entry name" value="Type I PLP-dependent aspartate aminotransferase-like (Major domain)"/>
    <property type="match status" value="1"/>
</dbReference>
<evidence type="ECO:0000256" key="4">
    <source>
        <dbReference type="ARBA" id="ARBA00022898"/>
    </source>
</evidence>
<comment type="cofactor">
    <cofactor evidence="1 6 7">
        <name>pyridoxal 5'-phosphate</name>
        <dbReference type="ChEBI" id="CHEBI:597326"/>
    </cofactor>
</comment>
<dbReference type="GO" id="GO:0006520">
    <property type="term" value="P:amino acid metabolic process"/>
    <property type="evidence" value="ECO:0007669"/>
    <property type="project" value="InterPro"/>
</dbReference>
<dbReference type="STRING" id="3088.A0A383V780"/>
<keyword evidence="10" id="KW-1185">Reference proteome</keyword>
<proteinExistence type="inferred from homology"/>
<dbReference type="GO" id="GO:0030170">
    <property type="term" value="F:pyridoxal phosphate binding"/>
    <property type="evidence" value="ECO:0007669"/>
    <property type="project" value="InterPro"/>
</dbReference>
<dbReference type="PANTHER" id="PTHR11999:SF70">
    <property type="entry name" value="MIP05841P"/>
    <property type="match status" value="1"/>
</dbReference>
<dbReference type="EMBL" id="FNXT01000067">
    <property type="protein sequence ID" value="SZX60434.1"/>
    <property type="molecule type" value="Genomic_DNA"/>
</dbReference>
<sequence length="542" mass="59044">MGSLGSSEEGLVADGVAADALADYQHPVSVEKFRKLGYEVVDMICEYMSSAKQRHVMPDVQPGFLRPQLPASAPQQPEPWQDIKKDFYDKIMRGVLHWQSPHFFAWFGGNTSGPSILAEMLIASLNMIGFSWQSSPVSTELEMVMMDWLGKLCGLPDKFITAASSSADQTTSDAANGSSSNGTAAAAAAKPGGGVIQGTSSEAVLVAMLAGRARALDGQPPEAALKLVAYGSDQAHMCFKKAAMVCGLQHTRLLKASAEHDYALDPKTLQEAIAADLAQGLIPFYACATIGTTSSCAVDPVGELGRVCQQHGVWLHVDAAWAGSASILPEQRHWFSGLEHVDSLSFSVHKWLLVNFDCAAMWLADTTWLKEALSMTPIYLRFTGNVHDYKDWQIPLGRRFRSLKLWFVMRMYGAEKLQGMVRHHIALGQWFAQQVEADGRFEIPVPPRFGLTCFRLKGADNATNRQLMEAVNAQGVIFIIPTELSGQLTIRFAVGNANTQLEHVQRGWTIIKEQADKLLAGSISSSSSEGAAGAEQQQQQQE</sequence>